<dbReference type="AlphaFoldDB" id="A0A9D2MB89"/>
<gene>
    <name evidence="7" type="ORF">H9714_02815</name>
</gene>
<dbReference type="PANTHER" id="PTHR30627">
    <property type="entry name" value="PEPTIDOGLYCAN D,D-TRANSPEPTIDASE"/>
    <property type="match status" value="1"/>
</dbReference>
<dbReference type="GO" id="GO:0005886">
    <property type="term" value="C:plasma membrane"/>
    <property type="evidence" value="ECO:0007669"/>
    <property type="project" value="TreeGrafter"/>
</dbReference>
<proteinExistence type="inferred from homology"/>
<feature type="domain" description="PASTA" evidence="6">
    <location>
        <begin position="664"/>
        <end position="728"/>
    </location>
</feature>
<dbReference type="CDD" id="cd06576">
    <property type="entry name" value="PASTA_Pbp2x-like_1"/>
    <property type="match status" value="1"/>
</dbReference>
<evidence type="ECO:0000256" key="2">
    <source>
        <dbReference type="ARBA" id="ARBA00007171"/>
    </source>
</evidence>
<reference evidence="7" key="1">
    <citation type="journal article" date="2021" name="PeerJ">
        <title>Extensive microbial diversity within the chicken gut microbiome revealed by metagenomics and culture.</title>
        <authorList>
            <person name="Gilroy R."/>
            <person name="Ravi A."/>
            <person name="Getino M."/>
            <person name="Pursley I."/>
            <person name="Horton D.L."/>
            <person name="Alikhan N.F."/>
            <person name="Baker D."/>
            <person name="Gharbi K."/>
            <person name="Hall N."/>
            <person name="Watson M."/>
            <person name="Adriaenssens E.M."/>
            <person name="Foster-Nyarko E."/>
            <person name="Jarju S."/>
            <person name="Secka A."/>
            <person name="Antonio M."/>
            <person name="Oren A."/>
            <person name="Chaudhuri R.R."/>
            <person name="La Ragione R."/>
            <person name="Hildebrand F."/>
            <person name="Pallen M.J."/>
        </authorList>
    </citation>
    <scope>NUCLEOTIDE SEQUENCE</scope>
    <source>
        <strain evidence="7">CHK189-11263</strain>
    </source>
</reference>
<evidence type="ECO:0000256" key="3">
    <source>
        <dbReference type="ARBA" id="ARBA00023136"/>
    </source>
</evidence>
<protein>
    <submittedName>
        <fullName evidence="7">PASTA domain-containing protein</fullName>
    </submittedName>
</protein>
<dbReference type="InterPro" id="IPR012338">
    <property type="entry name" value="Beta-lactam/transpept-like"/>
</dbReference>
<dbReference type="Gene3D" id="3.30.10.20">
    <property type="match status" value="2"/>
</dbReference>
<evidence type="ECO:0000313" key="7">
    <source>
        <dbReference type="EMBL" id="HJB56463.1"/>
    </source>
</evidence>
<evidence type="ECO:0000256" key="4">
    <source>
        <dbReference type="SAM" id="MobiDB-lite"/>
    </source>
</evidence>
<evidence type="ECO:0000256" key="5">
    <source>
        <dbReference type="SAM" id="Phobius"/>
    </source>
</evidence>
<dbReference type="SUPFAM" id="SSF56601">
    <property type="entry name" value="beta-lactamase/transpeptidase-like"/>
    <property type="match status" value="1"/>
</dbReference>
<dbReference type="PROSITE" id="PS51178">
    <property type="entry name" value="PASTA"/>
    <property type="match status" value="2"/>
</dbReference>
<dbReference type="SUPFAM" id="SSF54184">
    <property type="entry name" value="Penicillin-binding protein 2x (pbp-2x), c-terminal domain"/>
    <property type="match status" value="1"/>
</dbReference>
<evidence type="ECO:0000259" key="6">
    <source>
        <dbReference type="PROSITE" id="PS51178"/>
    </source>
</evidence>
<dbReference type="GO" id="GO:0008658">
    <property type="term" value="F:penicillin binding"/>
    <property type="evidence" value="ECO:0007669"/>
    <property type="project" value="InterPro"/>
</dbReference>
<feature type="domain" description="PASTA" evidence="6">
    <location>
        <begin position="731"/>
        <end position="795"/>
    </location>
</feature>
<dbReference type="EMBL" id="DWYC01000032">
    <property type="protein sequence ID" value="HJB56463.1"/>
    <property type="molecule type" value="Genomic_DNA"/>
</dbReference>
<comment type="similarity">
    <text evidence="2">Belongs to the transpeptidase family.</text>
</comment>
<comment type="caution">
    <text evidence="7">The sequence shown here is derived from an EMBL/GenBank/DDBJ whole genome shotgun (WGS) entry which is preliminary data.</text>
</comment>
<evidence type="ECO:0000313" key="8">
    <source>
        <dbReference type="Proteomes" id="UP000824208"/>
    </source>
</evidence>
<keyword evidence="3 5" id="KW-0472">Membrane</keyword>
<dbReference type="CDD" id="cd06577">
    <property type="entry name" value="PASTA_pknB"/>
    <property type="match status" value="1"/>
</dbReference>
<dbReference type="SUPFAM" id="SSF56519">
    <property type="entry name" value="Penicillin binding protein dimerisation domain"/>
    <property type="match status" value="1"/>
</dbReference>
<dbReference type="Proteomes" id="UP000824208">
    <property type="component" value="Unassembled WGS sequence"/>
</dbReference>
<dbReference type="Pfam" id="PF03717">
    <property type="entry name" value="PBP_dimer"/>
    <property type="match status" value="1"/>
</dbReference>
<keyword evidence="5" id="KW-0812">Transmembrane</keyword>
<dbReference type="InterPro" id="IPR005311">
    <property type="entry name" value="PBP_dimer"/>
</dbReference>
<dbReference type="InterPro" id="IPR050515">
    <property type="entry name" value="Beta-lactam/transpept"/>
</dbReference>
<dbReference type="InterPro" id="IPR005543">
    <property type="entry name" value="PASTA_dom"/>
</dbReference>
<dbReference type="InterPro" id="IPR036138">
    <property type="entry name" value="PBP_dimer_sf"/>
</dbReference>
<dbReference type="Pfam" id="PF00905">
    <property type="entry name" value="Transpeptidase"/>
    <property type="match status" value="1"/>
</dbReference>
<organism evidence="7 8">
    <name type="scientific">Candidatus Flavonifractor intestinipullorum</name>
    <dbReference type="NCBI Taxonomy" id="2838587"/>
    <lineage>
        <taxon>Bacteria</taxon>
        <taxon>Bacillati</taxon>
        <taxon>Bacillota</taxon>
        <taxon>Clostridia</taxon>
        <taxon>Eubacteriales</taxon>
        <taxon>Oscillospiraceae</taxon>
        <taxon>Flavonifractor</taxon>
    </lineage>
</organism>
<dbReference type="PANTHER" id="PTHR30627:SF1">
    <property type="entry name" value="PEPTIDOGLYCAN D,D-TRANSPEPTIDASE FTSI"/>
    <property type="match status" value="1"/>
</dbReference>
<feature type="transmembrane region" description="Helical" evidence="5">
    <location>
        <begin position="21"/>
        <end position="42"/>
    </location>
</feature>
<reference evidence="7" key="2">
    <citation type="submission" date="2021-04" db="EMBL/GenBank/DDBJ databases">
        <authorList>
            <person name="Gilroy R."/>
        </authorList>
    </citation>
    <scope>NUCLEOTIDE SEQUENCE</scope>
    <source>
        <strain evidence="7">CHK189-11263</strain>
    </source>
</reference>
<dbReference type="SMART" id="SM00740">
    <property type="entry name" value="PASTA"/>
    <property type="match status" value="2"/>
</dbReference>
<feature type="region of interest" description="Disordered" evidence="4">
    <location>
        <begin position="114"/>
        <end position="135"/>
    </location>
</feature>
<name>A0A9D2MB89_9FIRM</name>
<evidence type="ECO:0000256" key="1">
    <source>
        <dbReference type="ARBA" id="ARBA00004370"/>
    </source>
</evidence>
<comment type="subcellular location">
    <subcellularLocation>
        <location evidence="1">Membrane</location>
    </subcellularLocation>
</comment>
<dbReference type="GO" id="GO:0071555">
    <property type="term" value="P:cell wall organization"/>
    <property type="evidence" value="ECO:0007669"/>
    <property type="project" value="TreeGrafter"/>
</dbReference>
<dbReference type="Gene3D" id="3.90.1310.10">
    <property type="entry name" value="Penicillin-binding protein 2a (Domain 2)"/>
    <property type="match status" value="1"/>
</dbReference>
<dbReference type="Gene3D" id="3.40.710.10">
    <property type="entry name" value="DD-peptidase/beta-lactamase superfamily"/>
    <property type="match status" value="1"/>
</dbReference>
<sequence>MKSDKNRQTDPRAGRTAANRVILRRTLFLMAVCGVVFFIPLVGRLYQLQIVQHQELESRAIDQQTWDKEVIANRGTIYDANGNVLAMSAEAYYIQLSPHEIEQRQEEYREKVEKANAAETPEEREELMPDYPEPTNESIAQSLAEMLDLDAADILERLGRTNSWSEVIKTQVESDQADLVRTYAKENGLSAGIYVLPSSKRYYPYGSLAAQIIGWVNYNDGNRGAYGLEALYDEELSGQTGRIVTAKDGTGKQLLYRYEDYEDAVDGMDLHLTLDATIQSYCERVLTEGVEKFEAQDGGFVLAMDPDTGAILGWANSPSYDLNEPRTISDENLSAQLQAILNDSSLTDEEKSAQQTNLLYQQWSNKALNQTYEPGSTFKSIVLAAALEEGVVNENDTFTCTGSVMVDGYPQPIRCSDRDGHGTQNLARAVANSCNPAFIAIGQRLGTSTFYDYLEDFGFLSQTGVDLQGEPSAPNYNLIWPRDSFTHVDLAVASFGQRLQVTPLQLITAAAAVINGGHLMQPYVVESVTDADGNVVQHTEPTEVRQVISEETSERCRTILEQVVIPPGTGKQAYVAGYRIGGKTGSSETLEDDHTIVSFLGFAPANDPEVIVLIAYDNPKPTGPNSNYTSGMYYISGGNMAAPQAGELIPDILDYMGVAKQYTDEEKANMDVAVPNVIGLTLEEATAKLADSGLEVRTVGEGATVTDQTPLTGVAIPGGSEVILYLGAEKPTDKVTVPNLQGLNREQAEAALSEVGLYLKATGLTVGSDVKAESQAIAEGTQVERGTVVEVHFIQSTASGGASSGL</sequence>
<dbReference type="InterPro" id="IPR001460">
    <property type="entry name" value="PCN-bd_Tpept"/>
</dbReference>
<accession>A0A9D2MB89</accession>
<dbReference type="Pfam" id="PF03793">
    <property type="entry name" value="PASTA"/>
    <property type="match status" value="2"/>
</dbReference>
<keyword evidence="5" id="KW-1133">Transmembrane helix</keyword>